<feature type="transmembrane region" description="Helical" evidence="1">
    <location>
        <begin position="790"/>
        <end position="812"/>
    </location>
</feature>
<comment type="caution">
    <text evidence="2">The sequence shown here is derived from an EMBL/GenBank/DDBJ whole genome shotgun (WGS) entry which is preliminary data.</text>
</comment>
<keyword evidence="1" id="KW-1133">Transmembrane helix</keyword>
<dbReference type="AlphaFoldDB" id="A0A3R9PCF1"/>
<protein>
    <submittedName>
        <fullName evidence="2">VCBS repeat-containing protein</fullName>
    </submittedName>
</protein>
<evidence type="ECO:0000256" key="1">
    <source>
        <dbReference type="SAM" id="Phobius"/>
    </source>
</evidence>
<reference evidence="2 3" key="1">
    <citation type="submission" date="2018-10" db="EMBL/GenBank/DDBJ databases">
        <title>Co-occurring genomic capacity for anaerobic methane metabolism and dissimilatory sulfite reduction discovered in the Korarchaeota.</title>
        <authorList>
            <person name="Mckay L.J."/>
            <person name="Dlakic M."/>
            <person name="Fields M.W."/>
            <person name="Delmont T.O."/>
            <person name="Eren A.M."/>
            <person name="Jay Z.J."/>
            <person name="Klingelsmith K.B."/>
            <person name="Rusch D.B."/>
            <person name="Inskeep W.P."/>
        </authorList>
    </citation>
    <scope>NUCLEOTIDE SEQUENCE [LARGE SCALE GENOMIC DNA]</scope>
    <source>
        <strain evidence="2 3">WS</strain>
    </source>
</reference>
<keyword evidence="1" id="KW-0812">Transmembrane</keyword>
<dbReference type="EMBL" id="RCOR01000025">
    <property type="protein sequence ID" value="RSN68754.1"/>
    <property type="molecule type" value="Genomic_DNA"/>
</dbReference>
<dbReference type="Proteomes" id="UP000278149">
    <property type="component" value="Unassembled WGS sequence"/>
</dbReference>
<evidence type="ECO:0000313" key="3">
    <source>
        <dbReference type="Proteomes" id="UP000278149"/>
    </source>
</evidence>
<dbReference type="RefSeq" id="WP_125741826.1">
    <property type="nucleotide sequence ID" value="NZ_RCOR01000025.1"/>
</dbReference>
<keyword evidence="1" id="KW-0472">Membrane</keyword>
<gene>
    <name evidence="2" type="ORF">D9Q81_05395</name>
</gene>
<evidence type="ECO:0000313" key="2">
    <source>
        <dbReference type="EMBL" id="RSN68754.1"/>
    </source>
</evidence>
<dbReference type="PROSITE" id="PS51257">
    <property type="entry name" value="PROKAR_LIPOPROTEIN"/>
    <property type="match status" value="1"/>
</dbReference>
<proteinExistence type="predicted"/>
<dbReference type="SUPFAM" id="SSF69318">
    <property type="entry name" value="Integrin alpha N-terminal domain"/>
    <property type="match status" value="1"/>
</dbReference>
<dbReference type="InterPro" id="IPR028994">
    <property type="entry name" value="Integrin_alpha_N"/>
</dbReference>
<organism evidence="2 3">
    <name type="scientific">Candidatus Korarchaeum cryptofilum</name>
    <dbReference type="NCBI Taxonomy" id="498846"/>
    <lineage>
        <taxon>Archaea</taxon>
        <taxon>Thermoproteota</taxon>
        <taxon>Candidatus Korarchaeia</taxon>
        <taxon>Candidatus Korarchaeales</taxon>
        <taxon>Candidatus Korarchaeaceae</taxon>
        <taxon>Candidatus Korarchaeum</taxon>
    </lineage>
</organism>
<name>A0A3R9PCF1_9CREN</name>
<accession>A0A3R9PCF1</accession>
<sequence length="828" mass="90635">MRRSLLLILLFPLLLASCYQDSYYQGLGGMRGGAKVLLFKQGLPGDPVAIVPVGSLIVAASSDGTITYMDSKAALRTLSICSGRLVKMAHGTTSRGGAIYAICYSREKQVASLAIIMDSGSFRFYEQPVPSRFNSSGTGFIYSSMKRDFPAAVEPPAPLVADINGDGYDEALAYLDGHLLYFESPLSDPKQYQVDAVLGLSVEGRSVFVSTASGIFIWGPDGLKPYSNIGCSSLPIPVDFDGDGKLEVACRRGDIVQVVKGDSIIFRAEGGATDPAVYDLNGDKRPELIYILNDGTLVARSPSLSWRAKVEAPYNRPVVADVDGDLRPEVIVAAGQYVYCFSNDGKEKWRVSLREFSGWVSGGEVDFQRYMRFEAKTQPILLDYDGDGLLEILVGIGAYLEQGRVALLDEMGKNEAPKVEIISPSNYTKVGKYVKITFKVTDESSRLRARILSSTELWSGTVESGSITSVEVPSFENIVIEASDGILTTSSKLYLKVDTQPPKMVIEPSNMSEITEGTNITVRIIAPIDEYAFLTVYHGTPGNWIKIIERRVWKTSVVSINVTPIVEMVSGYRLFKFHLVDKYGNVEDVVMRYRIERSKEERVNSSGSLILSVNNLISKEARVNCTLIGLDRASLYYGDGADWKLIKEVSGNESILWDVSGLKDGKYILKLESGSVSSLKEVTIDNTPPSIKIEADKRIPVGGTAIVRVEGDFERLYWDLDGDGIFETAGPPLARIEGKEPGRIRINVMGVDGANNSATAGVEIEVFEANEKIEATEVESSNASISNPQISYASIIRPELLALALLLVAIVMMKSSRRKKSSNPWKKR</sequence>